<evidence type="ECO:0000313" key="1">
    <source>
        <dbReference type="EMBL" id="KAJ4709079.1"/>
    </source>
</evidence>
<name>A0ACC1XCS2_MELAZ</name>
<keyword evidence="2" id="KW-1185">Reference proteome</keyword>
<sequence>MAPSDRCRGIYLSNSAVSELTDESKKWAERKPIGIRFNPTDEVLAGVFLVGKVFGSTADSPVFQFFKDAKVYDYEPENLKVHAHEFGEGKMYFFTTLNRKPSKGRTIIERTVGGSGCWKKTGKPLSINVMYNDENLRVEKTSLVFCKKIGAEEKNTKWLMKEYMLDLKIYERLGMSKPLVLCVVYWNEDGKKNQGCENLNGSSDDASEQISKSNMVEGASPTSHITASSSPPPIQNYPNPYHQPVHCAPGNLRKRQCREFPPLHENPDTFHTSYQLGSSSNLGITPEQIPILPEPIAAPNPCCQTNLGMHSASDNPTKRHCLWFHTPPEISDSFSINHQQYPGPNLELSEPTAAHQRSLPEPAVSETPFPKQNAVQSQDSLFDNLLIDPPQFINQEPQPISAANTTLLDQHPIMDPNFFSPVTHCLGFHTPPEISNSFSINYQHYPSPNLGLPEPTAAHQGSLPGPTAAYRGSLPEPAVSETSFFIQDAGQSQDSLFDNLPSDRPQFMNQEPQSISAANTNLLDQHLIMDPDEPSLFREQWFDESWYQKIVNEHGSNQQQLPQSSLDLIHQITQMPGNYEMTRNPSEQQPAGMPESSLDLIHQFGLVEGISCYR</sequence>
<reference evidence="1 2" key="1">
    <citation type="journal article" date="2023" name="Science">
        <title>Complex scaffold remodeling in plant triterpene biosynthesis.</title>
        <authorList>
            <person name="De La Pena R."/>
            <person name="Hodgson H."/>
            <person name="Liu J.C."/>
            <person name="Stephenson M.J."/>
            <person name="Martin A.C."/>
            <person name="Owen C."/>
            <person name="Harkess A."/>
            <person name="Leebens-Mack J."/>
            <person name="Jimenez L.E."/>
            <person name="Osbourn A."/>
            <person name="Sattely E.S."/>
        </authorList>
    </citation>
    <scope>NUCLEOTIDE SEQUENCE [LARGE SCALE GENOMIC DNA]</scope>
    <source>
        <strain evidence="2">cv. JPN11</strain>
        <tissue evidence="1">Leaf</tissue>
    </source>
</reference>
<organism evidence="1 2">
    <name type="scientific">Melia azedarach</name>
    <name type="common">Chinaberry tree</name>
    <dbReference type="NCBI Taxonomy" id="155640"/>
    <lineage>
        <taxon>Eukaryota</taxon>
        <taxon>Viridiplantae</taxon>
        <taxon>Streptophyta</taxon>
        <taxon>Embryophyta</taxon>
        <taxon>Tracheophyta</taxon>
        <taxon>Spermatophyta</taxon>
        <taxon>Magnoliopsida</taxon>
        <taxon>eudicotyledons</taxon>
        <taxon>Gunneridae</taxon>
        <taxon>Pentapetalae</taxon>
        <taxon>rosids</taxon>
        <taxon>malvids</taxon>
        <taxon>Sapindales</taxon>
        <taxon>Meliaceae</taxon>
        <taxon>Melia</taxon>
    </lineage>
</organism>
<gene>
    <name evidence="1" type="ORF">OWV82_018922</name>
</gene>
<proteinExistence type="predicted"/>
<comment type="caution">
    <text evidence="1">The sequence shown here is derived from an EMBL/GenBank/DDBJ whole genome shotgun (WGS) entry which is preliminary data.</text>
</comment>
<dbReference type="Proteomes" id="UP001164539">
    <property type="component" value="Chromosome 10"/>
</dbReference>
<dbReference type="EMBL" id="CM051403">
    <property type="protein sequence ID" value="KAJ4709079.1"/>
    <property type="molecule type" value="Genomic_DNA"/>
</dbReference>
<protein>
    <submittedName>
        <fullName evidence="1">NAC domain-containing protein</fullName>
    </submittedName>
</protein>
<evidence type="ECO:0000313" key="2">
    <source>
        <dbReference type="Proteomes" id="UP001164539"/>
    </source>
</evidence>
<accession>A0ACC1XCS2</accession>